<evidence type="ECO:0000313" key="13">
    <source>
        <dbReference type="Proteomes" id="UP001205311"/>
    </source>
</evidence>
<dbReference type="Gene3D" id="3.40.470.10">
    <property type="entry name" value="Uracil-DNA glycosylase-like domain"/>
    <property type="match status" value="1"/>
</dbReference>
<dbReference type="InterPro" id="IPR051536">
    <property type="entry name" value="UDG_Type-4/5"/>
</dbReference>
<dbReference type="SMART" id="SM00986">
    <property type="entry name" value="UDG"/>
    <property type="match status" value="1"/>
</dbReference>
<evidence type="ECO:0000256" key="9">
    <source>
        <dbReference type="ARBA" id="ARBA00023204"/>
    </source>
</evidence>
<evidence type="ECO:0000256" key="3">
    <source>
        <dbReference type="ARBA" id="ARBA00022485"/>
    </source>
</evidence>
<protein>
    <recommendedName>
        <fullName evidence="2">Type-4 uracil-DNA glycosylase</fullName>
    </recommendedName>
</protein>
<evidence type="ECO:0000256" key="8">
    <source>
        <dbReference type="ARBA" id="ARBA00023014"/>
    </source>
</evidence>
<keyword evidence="4" id="KW-0479">Metal-binding</keyword>
<keyword evidence="6" id="KW-0378">Hydrolase</keyword>
<evidence type="ECO:0000259" key="11">
    <source>
        <dbReference type="SMART" id="SM00986"/>
    </source>
</evidence>
<keyword evidence="3" id="KW-0004">4Fe-4S</keyword>
<keyword evidence="5" id="KW-0227">DNA damage</keyword>
<dbReference type="SMART" id="SM00987">
    <property type="entry name" value="UreE_C"/>
    <property type="match status" value="1"/>
</dbReference>
<dbReference type="InterPro" id="IPR005122">
    <property type="entry name" value="Uracil-DNA_glycosylase-like"/>
</dbReference>
<evidence type="ECO:0000256" key="4">
    <source>
        <dbReference type="ARBA" id="ARBA00022723"/>
    </source>
</evidence>
<dbReference type="NCBIfam" id="TIGR00758">
    <property type="entry name" value="UDG_fam4"/>
    <property type="match status" value="1"/>
</dbReference>
<evidence type="ECO:0000256" key="2">
    <source>
        <dbReference type="ARBA" id="ARBA00019403"/>
    </source>
</evidence>
<proteinExistence type="inferred from homology"/>
<keyword evidence="8" id="KW-0411">Iron-sulfur</keyword>
<evidence type="ECO:0000256" key="1">
    <source>
        <dbReference type="ARBA" id="ARBA00006521"/>
    </source>
</evidence>
<dbReference type="InterPro" id="IPR036895">
    <property type="entry name" value="Uracil-DNA_glycosylase-like_sf"/>
</dbReference>
<feature type="region of interest" description="Disordered" evidence="10">
    <location>
        <begin position="1"/>
        <end position="25"/>
    </location>
</feature>
<dbReference type="SUPFAM" id="SSF52141">
    <property type="entry name" value="Uracil-DNA glycosylase-like"/>
    <property type="match status" value="1"/>
</dbReference>
<evidence type="ECO:0000256" key="7">
    <source>
        <dbReference type="ARBA" id="ARBA00023004"/>
    </source>
</evidence>
<evidence type="ECO:0000313" key="12">
    <source>
        <dbReference type="EMBL" id="MCP2259411.1"/>
    </source>
</evidence>
<reference evidence="12 13" key="1">
    <citation type="submission" date="2022-06" db="EMBL/GenBank/DDBJ databases">
        <title>Genomic Encyclopedia of Archaeal and Bacterial Type Strains, Phase II (KMG-II): from individual species to whole genera.</title>
        <authorList>
            <person name="Goeker M."/>
        </authorList>
    </citation>
    <scope>NUCLEOTIDE SEQUENCE [LARGE SCALE GENOMIC DNA]</scope>
    <source>
        <strain evidence="12 13">DSM 40477</strain>
    </source>
</reference>
<dbReference type="NCBIfam" id="TIGR03914">
    <property type="entry name" value="UDG_fam_dom"/>
    <property type="match status" value="1"/>
</dbReference>
<dbReference type="PANTHER" id="PTHR33693">
    <property type="entry name" value="TYPE-5 URACIL-DNA GLYCOSYLASE"/>
    <property type="match status" value="1"/>
</dbReference>
<comment type="similarity">
    <text evidence="1">Belongs to the uracil-DNA glycosylase (UDG) superfamily. Type 4 (UDGa) family.</text>
</comment>
<keyword evidence="7" id="KW-0408">Iron</keyword>
<organism evidence="12 13">
    <name type="scientific">Streptoalloteichus tenebrarius (strain ATCC 17920 / DSM 40477 / JCM 4838 / CBS 697.72 / NBRC 16177 / NCIMB 11028 / NRRL B-12390 / A12253. 1 / ISP 5477)</name>
    <name type="common">Streptomyces tenebrarius</name>
    <dbReference type="NCBI Taxonomy" id="1933"/>
    <lineage>
        <taxon>Bacteria</taxon>
        <taxon>Bacillati</taxon>
        <taxon>Actinomycetota</taxon>
        <taxon>Actinomycetes</taxon>
        <taxon>Pseudonocardiales</taxon>
        <taxon>Pseudonocardiaceae</taxon>
        <taxon>Streptoalloteichus</taxon>
    </lineage>
</organism>
<keyword evidence="13" id="KW-1185">Reference proteome</keyword>
<feature type="domain" description="Uracil-DNA glycosylase-like" evidence="11">
    <location>
        <begin position="56"/>
        <end position="219"/>
    </location>
</feature>
<keyword evidence="9" id="KW-0234">DNA repair</keyword>
<dbReference type="Proteomes" id="UP001205311">
    <property type="component" value="Unassembled WGS sequence"/>
</dbReference>
<comment type="caution">
    <text evidence="12">The sequence shown here is derived from an EMBL/GenBank/DDBJ whole genome shotgun (WGS) entry which is preliminary data.</text>
</comment>
<dbReference type="InterPro" id="IPR005273">
    <property type="entry name" value="Ura-DNA_glyco_family4"/>
</dbReference>
<evidence type="ECO:0000256" key="5">
    <source>
        <dbReference type="ARBA" id="ARBA00022763"/>
    </source>
</evidence>
<gene>
    <name evidence="12" type="ORF">LX15_003112</name>
</gene>
<dbReference type="PANTHER" id="PTHR33693:SF9">
    <property type="entry name" value="TYPE-4 URACIL-DNA GLYCOSYLASE"/>
    <property type="match status" value="1"/>
</dbReference>
<dbReference type="Pfam" id="PF03167">
    <property type="entry name" value="UDG"/>
    <property type="match status" value="1"/>
</dbReference>
<evidence type="ECO:0000256" key="6">
    <source>
        <dbReference type="ARBA" id="ARBA00022801"/>
    </source>
</evidence>
<accession>A0ABT1HV65</accession>
<name>A0ABT1HV65_STRSD</name>
<dbReference type="CDD" id="cd10030">
    <property type="entry name" value="UDG-F4_TTUDGA_SPO1dp_like"/>
    <property type="match status" value="1"/>
</dbReference>
<dbReference type="EMBL" id="JAMTCP010000016">
    <property type="protein sequence ID" value="MCP2259411.1"/>
    <property type="molecule type" value="Genomic_DNA"/>
</dbReference>
<evidence type="ECO:0000256" key="10">
    <source>
        <dbReference type="SAM" id="MobiDB-lite"/>
    </source>
</evidence>
<sequence>MPRRRAGYPESVATRGQRRSAADFLPPDVDDLDQLRGAAAGCRGCDLYRNATQTVFGDGAPDARALLLGEQPGDREDVAGEPFVGPAGRLLDRALAEAGIPRERTYLTNAVKHFKFVPPERGKRRLHKQPSAAEVSACKPWLLAELRLIRPEVVVLLGATAGKALYGASFRVGDRRGTVFPLPEIEGVEGVAVATVHPSSVLRADDRDAAYAAFVADLRVVAEVLAT</sequence>